<evidence type="ECO:0008006" key="4">
    <source>
        <dbReference type="Google" id="ProtNLM"/>
    </source>
</evidence>
<organism evidence="2 3">
    <name type="scientific">Prorocentrum cordatum</name>
    <dbReference type="NCBI Taxonomy" id="2364126"/>
    <lineage>
        <taxon>Eukaryota</taxon>
        <taxon>Sar</taxon>
        <taxon>Alveolata</taxon>
        <taxon>Dinophyceae</taxon>
        <taxon>Prorocentrales</taxon>
        <taxon>Prorocentraceae</taxon>
        <taxon>Prorocentrum</taxon>
    </lineage>
</organism>
<dbReference type="Gene3D" id="3.50.4.10">
    <property type="entry name" value="Hepatocyte Growth Factor"/>
    <property type="match status" value="1"/>
</dbReference>
<keyword evidence="3" id="KW-1185">Reference proteome</keyword>
<feature type="signal peptide" evidence="1">
    <location>
        <begin position="1"/>
        <end position="19"/>
    </location>
</feature>
<evidence type="ECO:0000313" key="3">
    <source>
        <dbReference type="Proteomes" id="UP001189429"/>
    </source>
</evidence>
<accession>A0ABN9V3A7</accession>
<sequence>MRSLLLAAGALWGTRGASAQEYPGCVEGKTVLRHAGAHAIFVDVSAFGTAGCWQNDCKNSDKFNAADQGVCARACSSIEQCTHWSYGEQEGAMKCFLRKSDGGREDADGWVAAPKECSPPAIPHAQLALAAAELPSLQACDAGKSDACPDMAKAVSTWKYAIGALKRATDGALDANTMQYVTQIGQDTDAFSAQMSEENFPVVIQNNRQVFNALKGWLDSQPKGEFDSNDASLPNPMRGALCGSSSCFEL</sequence>
<reference evidence="2" key="1">
    <citation type="submission" date="2023-10" db="EMBL/GenBank/DDBJ databases">
        <authorList>
            <person name="Chen Y."/>
            <person name="Shah S."/>
            <person name="Dougan E. K."/>
            <person name="Thang M."/>
            <person name="Chan C."/>
        </authorList>
    </citation>
    <scope>NUCLEOTIDE SEQUENCE [LARGE SCALE GENOMIC DNA]</scope>
</reference>
<comment type="caution">
    <text evidence="2">The sequence shown here is derived from an EMBL/GenBank/DDBJ whole genome shotgun (WGS) entry which is preliminary data.</text>
</comment>
<evidence type="ECO:0000313" key="2">
    <source>
        <dbReference type="EMBL" id="CAK0867223.1"/>
    </source>
</evidence>
<dbReference type="EMBL" id="CAUYUJ010016620">
    <property type="protein sequence ID" value="CAK0867223.1"/>
    <property type="molecule type" value="Genomic_DNA"/>
</dbReference>
<feature type="chain" id="PRO_5047441019" description="Apple domain-containing protein" evidence="1">
    <location>
        <begin position="20"/>
        <end position="250"/>
    </location>
</feature>
<gene>
    <name evidence="2" type="ORF">PCOR1329_LOCUS54217</name>
</gene>
<name>A0ABN9V3A7_9DINO</name>
<keyword evidence="1" id="KW-0732">Signal</keyword>
<evidence type="ECO:0000256" key="1">
    <source>
        <dbReference type="SAM" id="SignalP"/>
    </source>
</evidence>
<proteinExistence type="predicted"/>
<protein>
    <recommendedName>
        <fullName evidence="4">Apple domain-containing protein</fullName>
    </recommendedName>
</protein>
<dbReference type="Proteomes" id="UP001189429">
    <property type="component" value="Unassembled WGS sequence"/>
</dbReference>